<evidence type="ECO:0000313" key="2">
    <source>
        <dbReference type="Proteomes" id="UP000028302"/>
    </source>
</evidence>
<dbReference type="STRING" id="1304275.C41B8_14940"/>
<keyword evidence="1" id="KW-0808">Transferase</keyword>
<dbReference type="AlphaFoldDB" id="A0A084IIE0"/>
<proteinExistence type="predicted"/>
<dbReference type="eggNOG" id="COG2091">
    <property type="taxonomic scope" value="Bacteria"/>
</dbReference>
<keyword evidence="2" id="KW-1185">Reference proteome</keyword>
<sequence length="205" mass="22330">MYIVLDEAREALFAERPAAWAPAAYRARLDAMRSREARARTMAGLWLLEQGLGMLGHAPDHLDGLGFAAGGRPRFAEGPGFSISHSGQLVACALDEADVVGLDVEQRREGISPRLQQWVAADGDFFDRWCAREATVKASGHVGLARIRAVVVDDAIARLDDRDWHLTWLSLVPGYAACVAGPRQSQPAAIETTNCEALINRARVE</sequence>
<gene>
    <name evidence="1" type="ORF">C41B8_14940</name>
</gene>
<reference evidence="1 2" key="1">
    <citation type="submission" date="2013-03" db="EMBL/GenBank/DDBJ databases">
        <title>Salinisphaera hydrothermalis C41B8 Genome Sequencing.</title>
        <authorList>
            <person name="Li C."/>
            <person name="Lai Q."/>
            <person name="Shao Z."/>
        </authorList>
    </citation>
    <scope>NUCLEOTIDE SEQUENCE [LARGE SCALE GENOMIC DNA]</scope>
    <source>
        <strain evidence="1 2">C41B8</strain>
    </source>
</reference>
<name>A0A084IIE0_SALHC</name>
<comment type="caution">
    <text evidence="1">The sequence shown here is derived from an EMBL/GenBank/DDBJ whole genome shotgun (WGS) entry which is preliminary data.</text>
</comment>
<dbReference type="SUPFAM" id="SSF56214">
    <property type="entry name" value="4'-phosphopantetheinyl transferase"/>
    <property type="match status" value="2"/>
</dbReference>
<accession>A0A084IIE0</accession>
<dbReference type="GO" id="GO:0008897">
    <property type="term" value="F:holo-[acyl-carrier-protein] synthase activity"/>
    <property type="evidence" value="ECO:0007669"/>
    <property type="project" value="InterPro"/>
</dbReference>
<protein>
    <submittedName>
        <fullName evidence="1">4'-phosphopantetheinyl transferase</fullName>
    </submittedName>
</protein>
<dbReference type="EMBL" id="APNK01000029">
    <property type="protein sequence ID" value="KEZ76474.1"/>
    <property type="molecule type" value="Genomic_DNA"/>
</dbReference>
<dbReference type="GO" id="GO:0000287">
    <property type="term" value="F:magnesium ion binding"/>
    <property type="evidence" value="ECO:0007669"/>
    <property type="project" value="InterPro"/>
</dbReference>
<dbReference type="InterPro" id="IPR037143">
    <property type="entry name" value="4-PPantetheinyl_Trfase_dom_sf"/>
</dbReference>
<dbReference type="Proteomes" id="UP000028302">
    <property type="component" value="Unassembled WGS sequence"/>
</dbReference>
<dbReference type="Gene3D" id="3.90.470.20">
    <property type="entry name" value="4'-phosphopantetheinyl transferase domain"/>
    <property type="match status" value="1"/>
</dbReference>
<organism evidence="1 2">
    <name type="scientific">Salinisphaera hydrothermalis (strain C41B8)</name>
    <dbReference type="NCBI Taxonomy" id="1304275"/>
    <lineage>
        <taxon>Bacteria</taxon>
        <taxon>Pseudomonadati</taxon>
        <taxon>Pseudomonadota</taxon>
        <taxon>Gammaproteobacteria</taxon>
        <taxon>Salinisphaerales</taxon>
        <taxon>Salinisphaeraceae</taxon>
        <taxon>Salinisphaera</taxon>
    </lineage>
</organism>
<evidence type="ECO:0000313" key="1">
    <source>
        <dbReference type="EMBL" id="KEZ76474.1"/>
    </source>
</evidence>